<accession>A0A0B6VR93</accession>
<dbReference type="Proteomes" id="UP000204657">
    <property type="component" value="Segment"/>
</dbReference>
<reference evidence="1 2" key="1">
    <citation type="submission" date="2015-02" db="EMBL/GenBank/DDBJ databases">
        <title>Complete genome sequences of Edwardsiella bacteriophages, PEi20 and PEi26.</title>
        <authorList>
            <person name="Yasuike M."/>
            <person name="Nishiki I."/>
            <person name="Iwasaki Y."/>
            <person name="Nakamura Y."/>
            <person name="Fujiwara A."/>
            <person name="Hassan E.S."/>
            <person name="Mahmoud M.M."/>
            <person name="Kawato Y."/>
            <person name="Nagai S."/>
            <person name="Kobayashi T."/>
            <person name="Ototake M."/>
            <person name="Nakai T."/>
        </authorList>
    </citation>
    <scope>NUCLEOTIDE SEQUENCE [LARGE SCALE GENOMIC DNA]</scope>
</reference>
<keyword evidence="2" id="KW-1185">Reference proteome</keyword>
<proteinExistence type="predicted"/>
<protein>
    <submittedName>
        <fullName evidence="1">Uncharacterized protein</fullName>
    </submittedName>
</protein>
<name>A0A0B6VR93_9CAUD</name>
<evidence type="ECO:0000313" key="1">
    <source>
        <dbReference type="EMBL" id="BAQ22874.1"/>
    </source>
</evidence>
<dbReference type="EMBL" id="AP014714">
    <property type="protein sequence ID" value="BAQ22874.1"/>
    <property type="molecule type" value="Genomic_DNA"/>
</dbReference>
<dbReference type="KEGG" id="vg:26519016"/>
<organism evidence="1 2">
    <name type="scientific">Edwardsiella phage PEi20</name>
    <dbReference type="NCBI Taxonomy" id="1608310"/>
    <lineage>
        <taxon>Viruses</taxon>
        <taxon>Duplodnaviria</taxon>
        <taxon>Heunggongvirae</taxon>
        <taxon>Uroviricota</taxon>
        <taxon>Caudoviricetes</taxon>
        <taxon>Pantevenvirales</taxon>
        <taxon>Straboviridae</taxon>
        <taxon>Tevenvirinae</taxon>
        <taxon>Kanagawavirus</taxon>
        <taxon>Kanagawavirus pei20</taxon>
    </lineage>
</organism>
<dbReference type="RefSeq" id="YP_009190382.1">
    <property type="nucleotide sequence ID" value="NC_028683.1"/>
</dbReference>
<dbReference type="GeneID" id="26519016"/>
<evidence type="ECO:0000313" key="2">
    <source>
        <dbReference type="Proteomes" id="UP000204657"/>
    </source>
</evidence>
<sequence length="163" mass="19059">MELNKWYKLDANMEDEFIRLAPKINREIARYMANRPFQVIELEQSDNNGIYVIRFENEEPITRLKALPQFKETDWSSSWFYADEYEMFTEVKVTDKDDVEDRIVVVSSPGEVYTVGGATPTRFTLSKAKEHAEFVLKGNVPMTEVNIFRLETTARVVSEIKFD</sequence>